<dbReference type="Proteomes" id="UP001152872">
    <property type="component" value="Unassembled WGS sequence"/>
</dbReference>
<accession>A0A9X4MA21</accession>
<evidence type="ECO:0000313" key="2">
    <source>
        <dbReference type="Proteomes" id="UP001152872"/>
    </source>
</evidence>
<sequence>MTNSELLLKLLLQLTVILSVCRGVSYIGKRYLGQTDVVGEMLAGIMLGPSLFGAIAPNVQQWLFPKTPIVADAMHLFPNPSMSVLYALSQVVLKRKG</sequence>
<name>A0A9X4MA21_9CYAN</name>
<dbReference type="EMBL" id="VBTY01000224">
    <property type="protein sequence ID" value="MDG3496761.1"/>
    <property type="molecule type" value="Genomic_DNA"/>
</dbReference>
<protein>
    <recommendedName>
        <fullName evidence="3">Cation/H+ exchanger domain-containing protein</fullName>
    </recommendedName>
</protein>
<evidence type="ECO:0000313" key="1">
    <source>
        <dbReference type="EMBL" id="MDG3496761.1"/>
    </source>
</evidence>
<organism evidence="1 2">
    <name type="scientific">Pseudanabaena catenata USMAC16</name>
    <dbReference type="NCBI Taxonomy" id="1855837"/>
    <lineage>
        <taxon>Bacteria</taxon>
        <taxon>Bacillati</taxon>
        <taxon>Cyanobacteriota</taxon>
        <taxon>Cyanophyceae</taxon>
        <taxon>Pseudanabaenales</taxon>
        <taxon>Pseudanabaenaceae</taxon>
        <taxon>Pseudanabaena</taxon>
    </lineage>
</organism>
<dbReference type="Gene3D" id="1.20.1530.20">
    <property type="match status" value="1"/>
</dbReference>
<gene>
    <name evidence="1" type="ORF">FEV09_19660</name>
</gene>
<proteinExistence type="predicted"/>
<evidence type="ECO:0008006" key="3">
    <source>
        <dbReference type="Google" id="ProtNLM"/>
    </source>
</evidence>
<dbReference type="AlphaFoldDB" id="A0A9X4MA21"/>
<dbReference type="InterPro" id="IPR038770">
    <property type="entry name" value="Na+/solute_symporter_sf"/>
</dbReference>
<keyword evidence="2" id="KW-1185">Reference proteome</keyword>
<reference evidence="1" key="1">
    <citation type="submission" date="2019-05" db="EMBL/GenBank/DDBJ databases">
        <title>Whole genome sequencing of Pseudanabaena catenata USMAC16.</title>
        <authorList>
            <person name="Khan Z."/>
            <person name="Omar W.M."/>
            <person name="Convey P."/>
            <person name="Merican F."/>
            <person name="Najimudin N."/>
        </authorList>
    </citation>
    <scope>NUCLEOTIDE SEQUENCE</scope>
    <source>
        <strain evidence="1">USMAC16</strain>
    </source>
</reference>
<dbReference type="RefSeq" id="WP_009628956.1">
    <property type="nucleotide sequence ID" value="NZ_VBTY01000224.1"/>
</dbReference>
<comment type="caution">
    <text evidence="1">The sequence shown here is derived from an EMBL/GenBank/DDBJ whole genome shotgun (WGS) entry which is preliminary data.</text>
</comment>